<dbReference type="InterPro" id="IPR036291">
    <property type="entry name" value="NAD(P)-bd_dom_sf"/>
</dbReference>
<dbReference type="CDD" id="cd05233">
    <property type="entry name" value="SDR_c"/>
    <property type="match status" value="1"/>
</dbReference>
<feature type="domain" description="Ketoreductase" evidence="3">
    <location>
        <begin position="14"/>
        <end position="205"/>
    </location>
</feature>
<dbReference type="InterPro" id="IPR002347">
    <property type="entry name" value="SDR_fam"/>
</dbReference>
<dbReference type="RefSeq" id="WP_345636573.1">
    <property type="nucleotide sequence ID" value="NZ_BAABJQ010000028.1"/>
</dbReference>
<name>A0ABP9SL39_9ACTN</name>
<dbReference type="SUPFAM" id="SSF51735">
    <property type="entry name" value="NAD(P)-binding Rossmann-fold domains"/>
    <property type="match status" value="1"/>
</dbReference>
<sequence>MWLSILDRFRLDGRVAVVTGAGRGIGAACALALAEAGADVVIAARTREQLNATAHAVEAAGRRAHPVVADLSDIDQVRGVAGAAENRFGRIDIVVNNVGGAVPKPFLDTSVEELEQAFRFNVSTAHALVTSAVPMMLQHDGGSVVNISSVMALIAGRGFLSYGVVKGALAHYTALAAQDLAPRIRVNAIAAGTIATAATGPITDDPALRTRVEAATPLRRLGTVEDVAAGVLYLASPAGSYLTGTVLEVHGGLQTPSTQQPIPDL</sequence>
<dbReference type="Proteomes" id="UP001501570">
    <property type="component" value="Unassembled WGS sequence"/>
</dbReference>
<dbReference type="PANTHER" id="PTHR43639">
    <property type="entry name" value="OXIDOREDUCTASE, SHORT-CHAIN DEHYDROGENASE/REDUCTASE FAMILY (AFU_ORTHOLOGUE AFUA_5G02870)"/>
    <property type="match status" value="1"/>
</dbReference>
<keyword evidence="5" id="KW-1185">Reference proteome</keyword>
<accession>A0ABP9SL39</accession>
<dbReference type="InterPro" id="IPR057326">
    <property type="entry name" value="KR_dom"/>
</dbReference>
<evidence type="ECO:0000256" key="2">
    <source>
        <dbReference type="ARBA" id="ARBA00023002"/>
    </source>
</evidence>
<dbReference type="Gene3D" id="3.40.50.720">
    <property type="entry name" value="NAD(P)-binding Rossmann-like Domain"/>
    <property type="match status" value="1"/>
</dbReference>
<dbReference type="PRINTS" id="PR00081">
    <property type="entry name" value="GDHRDH"/>
</dbReference>
<dbReference type="EMBL" id="BAABJQ010000028">
    <property type="protein sequence ID" value="GAA5197076.1"/>
    <property type="molecule type" value="Genomic_DNA"/>
</dbReference>
<evidence type="ECO:0000259" key="3">
    <source>
        <dbReference type="SMART" id="SM00822"/>
    </source>
</evidence>
<protein>
    <submittedName>
        <fullName evidence="4">SDR family oxidoreductase</fullName>
    </submittedName>
</protein>
<dbReference type="PRINTS" id="PR00080">
    <property type="entry name" value="SDRFAMILY"/>
</dbReference>
<dbReference type="SMART" id="SM00822">
    <property type="entry name" value="PKS_KR"/>
    <property type="match status" value="1"/>
</dbReference>
<evidence type="ECO:0000256" key="1">
    <source>
        <dbReference type="ARBA" id="ARBA00006484"/>
    </source>
</evidence>
<evidence type="ECO:0000313" key="4">
    <source>
        <dbReference type="EMBL" id="GAA5197076.1"/>
    </source>
</evidence>
<proteinExistence type="inferred from homology"/>
<dbReference type="Pfam" id="PF13561">
    <property type="entry name" value="adh_short_C2"/>
    <property type="match status" value="1"/>
</dbReference>
<evidence type="ECO:0000313" key="5">
    <source>
        <dbReference type="Proteomes" id="UP001501570"/>
    </source>
</evidence>
<organism evidence="4 5">
    <name type="scientific">Rugosimonospora acidiphila</name>
    <dbReference type="NCBI Taxonomy" id="556531"/>
    <lineage>
        <taxon>Bacteria</taxon>
        <taxon>Bacillati</taxon>
        <taxon>Actinomycetota</taxon>
        <taxon>Actinomycetes</taxon>
        <taxon>Micromonosporales</taxon>
        <taxon>Micromonosporaceae</taxon>
        <taxon>Rugosimonospora</taxon>
    </lineage>
</organism>
<dbReference type="PANTHER" id="PTHR43639:SF1">
    <property type="entry name" value="SHORT-CHAIN DEHYDROGENASE_REDUCTASE FAMILY PROTEIN"/>
    <property type="match status" value="1"/>
</dbReference>
<dbReference type="NCBIfam" id="NF005873">
    <property type="entry name" value="PRK07814.1"/>
    <property type="match status" value="1"/>
</dbReference>
<gene>
    <name evidence="4" type="ORF">GCM10023322_67560</name>
</gene>
<comment type="similarity">
    <text evidence="1">Belongs to the short-chain dehydrogenases/reductases (SDR) family.</text>
</comment>
<reference evidence="5" key="1">
    <citation type="journal article" date="2019" name="Int. J. Syst. Evol. Microbiol.">
        <title>The Global Catalogue of Microorganisms (GCM) 10K type strain sequencing project: providing services to taxonomists for standard genome sequencing and annotation.</title>
        <authorList>
            <consortium name="The Broad Institute Genomics Platform"/>
            <consortium name="The Broad Institute Genome Sequencing Center for Infectious Disease"/>
            <person name="Wu L."/>
            <person name="Ma J."/>
        </authorList>
    </citation>
    <scope>NUCLEOTIDE SEQUENCE [LARGE SCALE GENOMIC DNA]</scope>
    <source>
        <strain evidence="5">JCM 18304</strain>
    </source>
</reference>
<comment type="caution">
    <text evidence="4">The sequence shown here is derived from an EMBL/GenBank/DDBJ whole genome shotgun (WGS) entry which is preliminary data.</text>
</comment>
<keyword evidence="2" id="KW-0560">Oxidoreductase</keyword>